<dbReference type="InterPro" id="IPR036890">
    <property type="entry name" value="HATPase_C_sf"/>
</dbReference>
<evidence type="ECO:0000313" key="10">
    <source>
        <dbReference type="Proteomes" id="UP000733379"/>
    </source>
</evidence>
<keyword evidence="5" id="KW-0418">Kinase</keyword>
<evidence type="ECO:0000256" key="7">
    <source>
        <dbReference type="SAM" id="Phobius"/>
    </source>
</evidence>
<dbReference type="Pfam" id="PF02518">
    <property type="entry name" value="HATPase_c"/>
    <property type="match status" value="1"/>
</dbReference>
<dbReference type="EMBL" id="JAHKNI010000010">
    <property type="protein sequence ID" value="MBU3065327.1"/>
    <property type="molecule type" value="Genomic_DNA"/>
</dbReference>
<dbReference type="SUPFAM" id="SSF55874">
    <property type="entry name" value="ATPase domain of HSP90 chaperone/DNA topoisomerase II/histidine kinase"/>
    <property type="match status" value="1"/>
</dbReference>
<dbReference type="InterPro" id="IPR003594">
    <property type="entry name" value="HATPase_dom"/>
</dbReference>
<dbReference type="Gene3D" id="3.30.565.10">
    <property type="entry name" value="Histidine kinase-like ATPase, C-terminal domain"/>
    <property type="match status" value="1"/>
</dbReference>
<keyword evidence="7" id="KW-0812">Transmembrane</keyword>
<feature type="domain" description="Histidine kinase/HSP90-like ATPase" evidence="8">
    <location>
        <begin position="481"/>
        <end position="596"/>
    </location>
</feature>
<comment type="catalytic activity">
    <reaction evidence="1">
        <text>ATP + protein L-histidine = ADP + protein N-phospho-L-histidine.</text>
        <dbReference type="EC" id="2.7.13.3"/>
    </reaction>
</comment>
<keyword evidence="7" id="KW-0472">Membrane</keyword>
<sequence>MAVVVVFPLIVAVILGSVRLVGEIGDAVDESAAAAYVDNVDVVVAVEASATVVAGRQAAGTLVVSDRVPLVDAITRLDAVRTRPGLPPAAAQAENAMSDAATHLRDLNLGSQVSIDDLTAIQHTITGTADTVVESVLRPMNSVAVGDGERRLLDIWAAQRQIFQIAVGLVKIIVNPADPGTQLTAAIGAESVLLDRLRTEIPGDPRISHLQAALAAENPLIAKVRVAIPAGPAAVRAVGYGDALVHDLSTYEALVADQAHDIAATVDGLVSQARYAAVRDSVLLMLTLVLGLTIAAVVAQALLRPLHRLHDSARRLAEVDLPAEVELINTGDPDAILEITAVPVDSDEEIGAVARAVDDIHDQALNLASRQRQLRLLVNDLFDALARRTNSLLECQLRLIEALERNEEDPHRLTRLFELDHLATRMRRNGDNLLVLAGTQVARIRSDAMPIQDVVRAAASEVEDYRRVQVAAAPEIAITGAAAIDVVHLLAELLDNALRSSPPLTEVDVHCERGRDGGAIVEIVDHGSGIIAADLELLNDRLASPPEIEAETARRMGLYVVGRLAERHGITVRLRPTDADRPATGITAEVRIPPLNVRTILSISE</sequence>
<accession>A0ABS6B4T7</accession>
<name>A0ABS6B4T7_9NOCA</name>
<dbReference type="InterPro" id="IPR050980">
    <property type="entry name" value="2C_sensor_his_kinase"/>
</dbReference>
<evidence type="ECO:0000259" key="8">
    <source>
        <dbReference type="SMART" id="SM00387"/>
    </source>
</evidence>
<organism evidence="9 10">
    <name type="scientific">Nocardia albiluteola</name>
    <dbReference type="NCBI Taxonomy" id="2842303"/>
    <lineage>
        <taxon>Bacteria</taxon>
        <taxon>Bacillati</taxon>
        <taxon>Actinomycetota</taxon>
        <taxon>Actinomycetes</taxon>
        <taxon>Mycobacteriales</taxon>
        <taxon>Nocardiaceae</taxon>
        <taxon>Nocardia</taxon>
    </lineage>
</organism>
<dbReference type="EC" id="2.7.13.3" evidence="2"/>
<keyword evidence="4" id="KW-0808">Transferase</keyword>
<keyword evidence="6" id="KW-0902">Two-component regulatory system</keyword>
<feature type="transmembrane region" description="Helical" evidence="7">
    <location>
        <begin position="282"/>
        <end position="303"/>
    </location>
</feature>
<gene>
    <name evidence="9" type="ORF">KO481_27840</name>
</gene>
<evidence type="ECO:0000256" key="4">
    <source>
        <dbReference type="ARBA" id="ARBA00022679"/>
    </source>
</evidence>
<reference evidence="9 10" key="1">
    <citation type="submission" date="2021-06" db="EMBL/GenBank/DDBJ databases">
        <title>Actinomycetes sequencing.</title>
        <authorList>
            <person name="Shan Q."/>
        </authorList>
    </citation>
    <scope>NUCLEOTIDE SEQUENCE [LARGE SCALE GENOMIC DNA]</scope>
    <source>
        <strain evidence="9 10">NEAU-G5</strain>
    </source>
</reference>
<protein>
    <recommendedName>
        <fullName evidence="2">histidine kinase</fullName>
        <ecNumber evidence="2">2.7.13.3</ecNumber>
    </recommendedName>
</protein>
<dbReference type="PANTHER" id="PTHR44936:SF9">
    <property type="entry name" value="SENSOR PROTEIN CREC"/>
    <property type="match status" value="1"/>
</dbReference>
<evidence type="ECO:0000313" key="9">
    <source>
        <dbReference type="EMBL" id="MBU3065327.1"/>
    </source>
</evidence>
<evidence type="ECO:0000256" key="1">
    <source>
        <dbReference type="ARBA" id="ARBA00000085"/>
    </source>
</evidence>
<keyword evidence="10" id="KW-1185">Reference proteome</keyword>
<comment type="caution">
    <text evidence="9">The sequence shown here is derived from an EMBL/GenBank/DDBJ whole genome shotgun (WGS) entry which is preliminary data.</text>
</comment>
<proteinExistence type="predicted"/>
<dbReference type="PANTHER" id="PTHR44936">
    <property type="entry name" value="SENSOR PROTEIN CREC"/>
    <property type="match status" value="1"/>
</dbReference>
<dbReference type="SMART" id="SM00387">
    <property type="entry name" value="HATPase_c"/>
    <property type="match status" value="1"/>
</dbReference>
<dbReference type="Proteomes" id="UP000733379">
    <property type="component" value="Unassembled WGS sequence"/>
</dbReference>
<dbReference type="RefSeq" id="WP_215921370.1">
    <property type="nucleotide sequence ID" value="NZ_JAHKNI010000010.1"/>
</dbReference>
<evidence type="ECO:0000256" key="2">
    <source>
        <dbReference type="ARBA" id="ARBA00012438"/>
    </source>
</evidence>
<keyword evidence="7" id="KW-1133">Transmembrane helix</keyword>
<evidence type="ECO:0000256" key="5">
    <source>
        <dbReference type="ARBA" id="ARBA00022777"/>
    </source>
</evidence>
<evidence type="ECO:0000256" key="6">
    <source>
        <dbReference type="ARBA" id="ARBA00023012"/>
    </source>
</evidence>
<dbReference type="Gene3D" id="6.10.340.10">
    <property type="match status" value="1"/>
</dbReference>
<evidence type="ECO:0000256" key="3">
    <source>
        <dbReference type="ARBA" id="ARBA00022553"/>
    </source>
</evidence>
<keyword evidence="3" id="KW-0597">Phosphoprotein</keyword>